<name>A0A4P8HM62_9BURK</name>
<dbReference type="Proteomes" id="UP000298763">
    <property type="component" value="Chromosome"/>
</dbReference>
<dbReference type="Gene3D" id="2.60.120.260">
    <property type="entry name" value="Galactose-binding domain-like"/>
    <property type="match status" value="2"/>
</dbReference>
<reference evidence="12 13" key="1">
    <citation type="submission" date="2019-05" db="EMBL/GenBank/DDBJ databases">
        <title>Draft Genome Sequences of Six Type Strains of the Genus Massilia.</title>
        <authorList>
            <person name="Miess H."/>
            <person name="Frediansyhah A."/>
            <person name="Gross H."/>
        </authorList>
    </citation>
    <scope>NUCLEOTIDE SEQUENCE [LARGE SCALE GENOMIC DNA]</scope>
    <source>
        <strain evidence="12 13">DSMZ 26121</strain>
    </source>
</reference>
<keyword evidence="7" id="KW-0326">Glycosidase</keyword>
<evidence type="ECO:0000259" key="10">
    <source>
        <dbReference type="SMART" id="SM01029"/>
    </source>
</evidence>
<dbReference type="EC" id="3.2.1.23" evidence="3"/>
<evidence type="ECO:0000256" key="5">
    <source>
        <dbReference type="ARBA" id="ARBA00022801"/>
    </source>
</evidence>
<keyword evidence="6" id="KW-0325">Glycoprotein</keyword>
<evidence type="ECO:0000256" key="8">
    <source>
        <dbReference type="RuleBase" id="RU003679"/>
    </source>
</evidence>
<dbReference type="RefSeq" id="WP_137313646.1">
    <property type="nucleotide sequence ID" value="NZ_CP040017.1"/>
</dbReference>
<organism evidence="11 14">
    <name type="scientific">Pseudoduganella umbonata</name>
    <dbReference type="NCBI Taxonomy" id="864828"/>
    <lineage>
        <taxon>Bacteria</taxon>
        <taxon>Pseudomonadati</taxon>
        <taxon>Pseudomonadota</taxon>
        <taxon>Betaproteobacteria</taxon>
        <taxon>Burkholderiales</taxon>
        <taxon>Oxalobacteraceae</taxon>
        <taxon>Telluria group</taxon>
        <taxon>Pseudoduganella</taxon>
    </lineage>
</organism>
<dbReference type="Proteomes" id="UP000584325">
    <property type="component" value="Unassembled WGS sequence"/>
</dbReference>
<evidence type="ECO:0000256" key="9">
    <source>
        <dbReference type="SAM" id="SignalP"/>
    </source>
</evidence>
<dbReference type="InterPro" id="IPR001944">
    <property type="entry name" value="Glycoside_Hdrlase_35"/>
</dbReference>
<feature type="domain" description="Beta-galactosidase" evidence="10">
    <location>
        <begin position="676"/>
        <end position="855"/>
    </location>
</feature>
<evidence type="ECO:0000256" key="2">
    <source>
        <dbReference type="ARBA" id="ARBA00009809"/>
    </source>
</evidence>
<evidence type="ECO:0000256" key="7">
    <source>
        <dbReference type="ARBA" id="ARBA00023295"/>
    </source>
</evidence>
<evidence type="ECO:0000313" key="11">
    <source>
        <dbReference type="EMBL" id="MBB3222739.1"/>
    </source>
</evidence>
<dbReference type="GO" id="GO:0005975">
    <property type="term" value="P:carbohydrate metabolic process"/>
    <property type="evidence" value="ECO:0007669"/>
    <property type="project" value="InterPro"/>
</dbReference>
<proteinExistence type="inferred from homology"/>
<dbReference type="Gene3D" id="2.102.20.10">
    <property type="entry name" value="Beta-galactosidase, domain 2"/>
    <property type="match status" value="1"/>
</dbReference>
<dbReference type="Gene3D" id="3.20.20.80">
    <property type="entry name" value="Glycosidases"/>
    <property type="match status" value="1"/>
</dbReference>
<dbReference type="InterPro" id="IPR017853">
    <property type="entry name" value="GH"/>
</dbReference>
<dbReference type="InterPro" id="IPR031330">
    <property type="entry name" value="Gly_Hdrlase_35_cat"/>
</dbReference>
<dbReference type="PANTHER" id="PTHR23421">
    <property type="entry name" value="BETA-GALACTOSIDASE RELATED"/>
    <property type="match status" value="1"/>
</dbReference>
<dbReference type="Pfam" id="PF13363">
    <property type="entry name" value="BetaGal_dom3"/>
    <property type="match status" value="1"/>
</dbReference>
<evidence type="ECO:0000313" key="12">
    <source>
        <dbReference type="EMBL" id="QCP10767.1"/>
    </source>
</evidence>
<sequence length="1285" mass="137524">MPKIPASFRRRCVPHLLQLSLAALALQAGAQELGIPQASDMQQRQSQAGIGANAPVFLMAAVPLSAQGKFSVYSSSDGVTFTTLASEAHAPAGPALAEPSIVRHDGQYYAVYAQGAGLGIARSADLKKWETLNMAPLALPGGMSDGRPVSAPRWVREANGTLKVVLAAGTQTFMVAPDAGFTAWSAPQAVQGLAGGASIIATEGGYTALVRNAASGVLEVATAPALAGPWTVAQQGSGPGASAGGQSLVRLADGAWRAYFADADADGRRYWYADSRDLRTWSPRAQVGGVSGMVGSASVIPEERKAFAAATKPKGQPKKVSWDQHSLMVDGKRIVVWSGEVHPFRLPNPSLWRDVIQKMKAVGFNGIAFYFDWGYHSPAPGVYDFNGIRNVERAIEIAEEEGMYIIARTGPYVNAELTGGGYPGWMFRNRAEARTDDPAYLAASDEWMTQINAIIARHQVTTGGGNVIAYQLENELGKVEPKHVRQMEHLAKKARADGITVPFFHNAAGRLPDWAPKDSAAPWANKGPTDIYAFDGYPGGSCNVFADPSGPNKAPDWGIYAQPGPKAGSLSSPNTPGFAAELGAGWFDYWGSNGTYECTAERQGKGFQRVFYGTNLINRITIHNVYMTFGGTSWGWLAGPVVYTSYDYGAPISEDRGLRPKALALKQQGMMVQAAEQALAQMDKGPVIATSSDKVKVYHNVNPKLGAHVLLAVHSPSDLLTDDSFTFDLATKDGSYRVPLRLNGQDAKMLLASYPMERQHLVYSSSELQTHFNNGERDIAVLHGRGGEAGETVLRFTGAPKVEVLAGKVASSYDAAKGDLKLTYTHDGLARVRITGGGRAPLLLLLADEKTSQQFWTQKTPAGQVLQLTPAMVRSATLAGGRLALTGDTTAASTIEIWGPQFSAATFNGEALSLGAQPDGSFRSNAVAGPAAVKLPDLAALPWTRRAGSPEAQPGFDDAAWVKADNRASAAQTWTMPERGQPTLAMSDYGFHHGDVWYRGHVDITDRKTNQLELFIGAGGAGMAQVWIDGRFVGQHEMDTGRSFPETTDSVKLSLRGANELKPGKHVIAVMVRNNSHNWNLMADDYHREARGLISASLTSKGGKRFGVPIAWRIQGRRGGETLADVARGPLNNGGLHGEREGWHLPSAGNPGAGWTAAKPTDAPPAPGTYWVRTSFDLDLPKGHDVQLGLAFGDTSKPRSERENRALIFVNGWNMGQFIAHIGPQRTFVIPPGILNPNGRNTIALAVTTDGRKENALEPVRLVNLRTARGGVPLEMVATPQDGRR</sequence>
<dbReference type="SMART" id="SM01029">
    <property type="entry name" value="BetaGal_dom2"/>
    <property type="match status" value="1"/>
</dbReference>
<evidence type="ECO:0000313" key="13">
    <source>
        <dbReference type="Proteomes" id="UP000298763"/>
    </source>
</evidence>
<evidence type="ECO:0000256" key="3">
    <source>
        <dbReference type="ARBA" id="ARBA00012756"/>
    </source>
</evidence>
<dbReference type="Pfam" id="PF13364">
    <property type="entry name" value="BetaGal_ABD2"/>
    <property type="match status" value="2"/>
</dbReference>
<dbReference type="InterPro" id="IPR008979">
    <property type="entry name" value="Galactose-bd-like_sf"/>
</dbReference>
<dbReference type="EMBL" id="JACHXS010000006">
    <property type="protein sequence ID" value="MBB3222739.1"/>
    <property type="molecule type" value="Genomic_DNA"/>
</dbReference>
<evidence type="ECO:0000256" key="6">
    <source>
        <dbReference type="ARBA" id="ARBA00023180"/>
    </source>
</evidence>
<dbReference type="InterPro" id="IPR018954">
    <property type="entry name" value="Betagal_dom2"/>
</dbReference>
<comment type="catalytic activity">
    <reaction evidence="1">
        <text>Hydrolysis of terminal non-reducing beta-D-galactose residues in beta-D-galactosides.</text>
        <dbReference type="EC" id="3.2.1.23"/>
    </reaction>
</comment>
<evidence type="ECO:0000256" key="4">
    <source>
        <dbReference type="ARBA" id="ARBA00022729"/>
    </source>
</evidence>
<dbReference type="Pfam" id="PF01301">
    <property type="entry name" value="Glyco_hydro_35"/>
    <property type="match status" value="1"/>
</dbReference>
<keyword evidence="5" id="KW-0378">Hydrolase</keyword>
<dbReference type="InterPro" id="IPR036833">
    <property type="entry name" value="BetaGal_dom3_sf"/>
</dbReference>
<dbReference type="OrthoDB" id="9813184at2"/>
<dbReference type="SUPFAM" id="SSF117100">
    <property type="entry name" value="Beta-galactosidase LacA, domain 3"/>
    <property type="match status" value="1"/>
</dbReference>
<feature type="signal peptide" evidence="9">
    <location>
        <begin position="1"/>
        <end position="30"/>
    </location>
</feature>
<dbReference type="SUPFAM" id="SSF49785">
    <property type="entry name" value="Galactose-binding domain-like"/>
    <property type="match status" value="2"/>
</dbReference>
<evidence type="ECO:0000313" key="14">
    <source>
        <dbReference type="Proteomes" id="UP000584325"/>
    </source>
</evidence>
<keyword evidence="4 9" id="KW-0732">Signal</keyword>
<reference evidence="11 14" key="2">
    <citation type="submission" date="2020-08" db="EMBL/GenBank/DDBJ databases">
        <title>Genomic Encyclopedia of Type Strains, Phase III (KMG-III): the genomes of soil and plant-associated and newly described type strains.</title>
        <authorList>
            <person name="Whitman W."/>
        </authorList>
    </citation>
    <scope>NUCLEOTIDE SEQUENCE [LARGE SCALE GENOMIC DNA]</scope>
    <source>
        <strain evidence="11 14">CECT 7753</strain>
    </source>
</reference>
<dbReference type="GO" id="GO:0004565">
    <property type="term" value="F:beta-galactosidase activity"/>
    <property type="evidence" value="ECO:0007669"/>
    <property type="project" value="UniProtKB-EC"/>
</dbReference>
<keyword evidence="13" id="KW-1185">Reference proteome</keyword>
<dbReference type="SUPFAM" id="SSF51011">
    <property type="entry name" value="Glycosyl hydrolase domain"/>
    <property type="match status" value="1"/>
</dbReference>
<dbReference type="InterPro" id="IPR025300">
    <property type="entry name" value="BetaGal_jelly_roll_dom"/>
</dbReference>
<dbReference type="Pfam" id="PF10435">
    <property type="entry name" value="BetaGal_dom2"/>
    <property type="match status" value="1"/>
</dbReference>
<protein>
    <recommendedName>
        <fullName evidence="3">beta-galactosidase</fullName>
        <ecNumber evidence="3">3.2.1.23</ecNumber>
    </recommendedName>
</protein>
<comment type="similarity">
    <text evidence="2 8">Belongs to the glycosyl hydrolase 35 family.</text>
</comment>
<feature type="chain" id="PRO_5044607212" description="beta-galactosidase" evidence="9">
    <location>
        <begin position="31"/>
        <end position="1285"/>
    </location>
</feature>
<dbReference type="InterPro" id="IPR023296">
    <property type="entry name" value="Glyco_hydro_beta-prop_sf"/>
</dbReference>
<dbReference type="InterPro" id="IPR025972">
    <property type="entry name" value="BetaGal_dom3"/>
</dbReference>
<gene>
    <name evidence="12" type="ORF">FCL38_10240</name>
    <name evidence="11" type="ORF">FHS02_003562</name>
</gene>
<dbReference type="EMBL" id="CP040017">
    <property type="protein sequence ID" value="QCP10767.1"/>
    <property type="molecule type" value="Genomic_DNA"/>
</dbReference>
<evidence type="ECO:0000256" key="1">
    <source>
        <dbReference type="ARBA" id="ARBA00001412"/>
    </source>
</evidence>
<accession>A0A4P8HM62</accession>
<dbReference type="SUPFAM" id="SSF51445">
    <property type="entry name" value="(Trans)glycosidases"/>
    <property type="match status" value="1"/>
</dbReference>
<dbReference type="InterPro" id="IPR037110">
    <property type="entry name" value="Betagal_dom2_sf"/>
</dbReference>
<dbReference type="Gene3D" id="2.115.10.20">
    <property type="entry name" value="Glycosyl hydrolase domain, family 43"/>
    <property type="match status" value="1"/>
</dbReference>
<dbReference type="PRINTS" id="PR00742">
    <property type="entry name" value="GLHYDRLASE35"/>
</dbReference>
<dbReference type="SUPFAM" id="SSF75005">
    <property type="entry name" value="Arabinanase/levansucrase/invertase"/>
    <property type="match status" value="1"/>
</dbReference>